<evidence type="ECO:0000313" key="2">
    <source>
        <dbReference type="EMBL" id="MYL19588.1"/>
    </source>
</evidence>
<keyword evidence="2" id="KW-0808">Transferase</keyword>
<dbReference type="Gene3D" id="3.40.630.30">
    <property type="match status" value="1"/>
</dbReference>
<accession>A0A845DQX1</accession>
<evidence type="ECO:0000259" key="1">
    <source>
        <dbReference type="PROSITE" id="PS51186"/>
    </source>
</evidence>
<dbReference type="AlphaFoldDB" id="A0A845DQX1"/>
<dbReference type="InterPro" id="IPR016181">
    <property type="entry name" value="Acyl_CoA_acyltransferase"/>
</dbReference>
<dbReference type="CDD" id="cd04301">
    <property type="entry name" value="NAT_SF"/>
    <property type="match status" value="1"/>
</dbReference>
<evidence type="ECO:0000313" key="3">
    <source>
        <dbReference type="Proteomes" id="UP000460949"/>
    </source>
</evidence>
<dbReference type="Pfam" id="PF00583">
    <property type="entry name" value="Acetyltransf_1"/>
    <property type="match status" value="1"/>
</dbReference>
<feature type="domain" description="N-acetyltransferase" evidence="1">
    <location>
        <begin position="5"/>
        <end position="145"/>
    </location>
</feature>
<dbReference type="InterPro" id="IPR000182">
    <property type="entry name" value="GNAT_dom"/>
</dbReference>
<gene>
    <name evidence="2" type="ORF">GLW04_06765</name>
</gene>
<dbReference type="SUPFAM" id="SSF55729">
    <property type="entry name" value="Acyl-CoA N-acyltransferases (Nat)"/>
    <property type="match status" value="1"/>
</dbReference>
<proteinExistence type="predicted"/>
<dbReference type="GO" id="GO:0016747">
    <property type="term" value="F:acyltransferase activity, transferring groups other than amino-acyl groups"/>
    <property type="evidence" value="ECO:0007669"/>
    <property type="project" value="InterPro"/>
</dbReference>
<reference evidence="2 3" key="1">
    <citation type="submission" date="2019-11" db="EMBL/GenBank/DDBJ databases">
        <title>Genome sequences of 17 halophilic strains isolated from different environments.</title>
        <authorList>
            <person name="Furrow R.E."/>
        </authorList>
    </citation>
    <scope>NUCLEOTIDE SEQUENCE [LARGE SCALE GENOMIC DNA]</scope>
    <source>
        <strain evidence="2 3">22511_23_Filter</strain>
    </source>
</reference>
<name>A0A845DQX1_9BACI</name>
<protein>
    <submittedName>
        <fullName evidence="2">GNAT family N-acetyltransferase</fullName>
    </submittedName>
</protein>
<dbReference type="PROSITE" id="PS51186">
    <property type="entry name" value="GNAT"/>
    <property type="match status" value="1"/>
</dbReference>
<dbReference type="EMBL" id="WMET01000001">
    <property type="protein sequence ID" value="MYL19588.1"/>
    <property type="molecule type" value="Genomic_DNA"/>
</dbReference>
<dbReference type="Proteomes" id="UP000460949">
    <property type="component" value="Unassembled WGS sequence"/>
</dbReference>
<organism evidence="2 3">
    <name type="scientific">Halobacillus litoralis</name>
    <dbReference type="NCBI Taxonomy" id="45668"/>
    <lineage>
        <taxon>Bacteria</taxon>
        <taxon>Bacillati</taxon>
        <taxon>Bacillota</taxon>
        <taxon>Bacilli</taxon>
        <taxon>Bacillales</taxon>
        <taxon>Bacillaceae</taxon>
        <taxon>Halobacillus</taxon>
    </lineage>
</organism>
<sequence length="146" mass="17180">MKGYQIIEMKTEHEIRSVFPVMHELRPHLHEQEYVELVKEAVSVDRYRLYGLWNNGTLVAVTGFKPMTTLYYGRFVWVCDLVTTSTERSSGWGSILLQFIEKWGERNGFASVALSSGLKRERAHKFYEEHKQYEKVSVVFRKQLDT</sequence>
<comment type="caution">
    <text evidence="2">The sequence shown here is derived from an EMBL/GenBank/DDBJ whole genome shotgun (WGS) entry which is preliminary data.</text>
</comment>
<dbReference type="RefSeq" id="WP_160835964.1">
    <property type="nucleotide sequence ID" value="NZ_WMET01000001.1"/>
</dbReference>